<dbReference type="STRING" id="96561.Dole_0250"/>
<dbReference type="InterPro" id="IPR036390">
    <property type="entry name" value="WH_DNA-bd_sf"/>
</dbReference>
<dbReference type="PANTHER" id="PTHR30595:SF6">
    <property type="entry name" value="SCHLAFEN ALBA-2 DOMAIN-CONTAINING PROTEIN"/>
    <property type="match status" value="1"/>
</dbReference>
<dbReference type="Pfam" id="PF13412">
    <property type="entry name" value="HTH_24"/>
    <property type="match status" value="1"/>
</dbReference>
<evidence type="ECO:0000313" key="1">
    <source>
        <dbReference type="EMBL" id="ABW66060.1"/>
    </source>
</evidence>
<name>A8ZS42_DESOH</name>
<dbReference type="SUPFAM" id="SSF46785">
    <property type="entry name" value="Winged helix' DNA-binding domain"/>
    <property type="match status" value="1"/>
</dbReference>
<proteinExistence type="predicted"/>
<sequence length="383" mass="43516">MKESQTIVNPYPSPISYKGEYHYRSGSTKQQLKGAALETFLLRKQGRHWDSVPTPYAKEEDLDANAFKQFRRAAAKSGRMDASVLEDSPRRILENLNLIEGGHLRRAAVLLFHETPERFITGAYVKIGFFRTDADLIYQDEVQGNLFDQARKTLDLLLTKYMKAYIRYEGITRVERFLFPPEALRELILNALVHRDYGSGAPIQIRVYEDQLWIANDAIIPPDFTVEHLLSRHVSKPHNPLIAGAFFRTGDIESWGRGIEKVRTACEENGTDFPSFRFEPTGLMVMFKGRIPVEEATPTETEASGKRRENVGKVSGKILDACRENPSITIPEMAELIGITERSIQRNIQKLKTDGFLCRVGGRKEGHWEVTGENGELKMENGE</sequence>
<dbReference type="eggNOG" id="COG2865">
    <property type="taxonomic scope" value="Bacteria"/>
</dbReference>
<dbReference type="KEGG" id="dol:Dole_0250"/>
<dbReference type="Pfam" id="PF13749">
    <property type="entry name" value="HATPase_c_4"/>
    <property type="match status" value="1"/>
</dbReference>
<dbReference type="Gene3D" id="1.10.10.10">
    <property type="entry name" value="Winged helix-like DNA-binding domain superfamily/Winged helix DNA-binding domain"/>
    <property type="match status" value="1"/>
</dbReference>
<keyword evidence="2" id="KW-1185">Reference proteome</keyword>
<dbReference type="PANTHER" id="PTHR30595">
    <property type="entry name" value="GLPR-RELATED TRANSCRIPTIONAL REPRESSOR"/>
    <property type="match status" value="1"/>
</dbReference>
<dbReference type="Gene3D" id="3.30.565.60">
    <property type="match status" value="1"/>
</dbReference>
<dbReference type="AlphaFoldDB" id="A8ZS42"/>
<gene>
    <name evidence="1" type="ordered locus">Dole_0250</name>
</gene>
<evidence type="ECO:0000313" key="2">
    <source>
        <dbReference type="Proteomes" id="UP000008561"/>
    </source>
</evidence>
<organism evidence="1 2">
    <name type="scientific">Desulfosudis oleivorans (strain DSM 6200 / JCM 39069 / Hxd3)</name>
    <name type="common">Desulfococcus oleovorans</name>
    <dbReference type="NCBI Taxonomy" id="96561"/>
    <lineage>
        <taxon>Bacteria</taxon>
        <taxon>Pseudomonadati</taxon>
        <taxon>Thermodesulfobacteriota</taxon>
        <taxon>Desulfobacteria</taxon>
        <taxon>Desulfobacterales</taxon>
        <taxon>Desulfosudaceae</taxon>
        <taxon>Desulfosudis</taxon>
    </lineage>
</organism>
<protein>
    <submittedName>
        <fullName evidence="1">Putative transcriptional regulator</fullName>
    </submittedName>
</protein>
<accession>A8ZS42</accession>
<dbReference type="HOGENOM" id="CLU_024970_3_0_7"/>
<dbReference type="EMBL" id="CP000859">
    <property type="protein sequence ID" value="ABW66060.1"/>
    <property type="molecule type" value="Genomic_DNA"/>
</dbReference>
<dbReference type="RefSeq" id="WP_012173679.1">
    <property type="nucleotide sequence ID" value="NC_009943.1"/>
</dbReference>
<reference evidence="1 2" key="1">
    <citation type="submission" date="2007-10" db="EMBL/GenBank/DDBJ databases">
        <title>Complete sequence of Desulfococcus oleovorans Hxd3.</title>
        <authorList>
            <consortium name="US DOE Joint Genome Institute"/>
            <person name="Copeland A."/>
            <person name="Lucas S."/>
            <person name="Lapidus A."/>
            <person name="Barry K."/>
            <person name="Glavina del Rio T."/>
            <person name="Dalin E."/>
            <person name="Tice H."/>
            <person name="Pitluck S."/>
            <person name="Kiss H."/>
            <person name="Brettin T."/>
            <person name="Bruce D."/>
            <person name="Detter J.C."/>
            <person name="Han C."/>
            <person name="Schmutz J."/>
            <person name="Larimer F."/>
            <person name="Land M."/>
            <person name="Hauser L."/>
            <person name="Kyrpides N."/>
            <person name="Kim E."/>
            <person name="Wawrik B."/>
            <person name="Richardson P."/>
        </authorList>
    </citation>
    <scope>NUCLEOTIDE SEQUENCE [LARGE SCALE GENOMIC DNA]</scope>
    <source>
        <strain evidence="2">DSM 6200 / JCM 39069 / Hxd3</strain>
    </source>
</reference>
<dbReference type="InterPro" id="IPR036388">
    <property type="entry name" value="WH-like_DNA-bd_sf"/>
</dbReference>
<dbReference type="InterPro" id="IPR038475">
    <property type="entry name" value="RecG_C_sf"/>
</dbReference>
<dbReference type="OrthoDB" id="9805115at2"/>
<dbReference type="Proteomes" id="UP000008561">
    <property type="component" value="Chromosome"/>
</dbReference>
<dbReference type="eggNOG" id="COG1349">
    <property type="taxonomic scope" value="Bacteria"/>
</dbReference>